<organism evidence="1 2">
    <name type="scientific">Chryseobacterium populi</name>
    <dbReference type="NCBI Taxonomy" id="1144316"/>
    <lineage>
        <taxon>Bacteria</taxon>
        <taxon>Pseudomonadati</taxon>
        <taxon>Bacteroidota</taxon>
        <taxon>Flavobacteriia</taxon>
        <taxon>Flavobacteriales</taxon>
        <taxon>Weeksellaceae</taxon>
        <taxon>Chryseobacterium group</taxon>
        <taxon>Chryseobacterium</taxon>
    </lineage>
</organism>
<evidence type="ECO:0008006" key="3">
    <source>
        <dbReference type="Google" id="ProtNLM"/>
    </source>
</evidence>
<dbReference type="EMBL" id="AKJY01000087">
    <property type="protein sequence ID" value="EJL68759.1"/>
    <property type="molecule type" value="Genomic_DNA"/>
</dbReference>
<proteinExistence type="predicted"/>
<evidence type="ECO:0000313" key="2">
    <source>
        <dbReference type="Proteomes" id="UP000007509"/>
    </source>
</evidence>
<comment type="caution">
    <text evidence="1">The sequence shown here is derived from an EMBL/GenBank/DDBJ whole genome shotgun (WGS) entry which is preliminary data.</text>
</comment>
<dbReference type="AlphaFoldDB" id="J3CCC3"/>
<evidence type="ECO:0000313" key="1">
    <source>
        <dbReference type="EMBL" id="EJL68759.1"/>
    </source>
</evidence>
<reference evidence="1 2" key="1">
    <citation type="journal article" date="2012" name="J. Bacteriol.">
        <title>Twenty-one genome sequences from Pseudomonas species and 19 genome sequences from diverse bacteria isolated from the rhizosphere and endosphere of Populus deltoides.</title>
        <authorList>
            <person name="Brown S.D."/>
            <person name="Utturkar S.M."/>
            <person name="Klingeman D.M."/>
            <person name="Johnson C.M."/>
            <person name="Martin S.L."/>
            <person name="Land M.L."/>
            <person name="Lu T.Y."/>
            <person name="Schadt C.W."/>
            <person name="Doktycz M.J."/>
            <person name="Pelletier D.A."/>
        </authorList>
    </citation>
    <scope>NUCLEOTIDE SEQUENCE [LARGE SCALE GENOMIC DNA]</scope>
    <source>
        <strain evidence="1 2">CF314</strain>
    </source>
</reference>
<dbReference type="PATRIC" id="fig|1144316.3.peg.3530"/>
<gene>
    <name evidence="1" type="ORF">PMI13_03512</name>
</gene>
<accession>J3CCC3</accession>
<protein>
    <recommendedName>
        <fullName evidence="3">BclA C-terminal domain-containing protein</fullName>
    </recommendedName>
</protein>
<sequence>MRIREINSNVGIGGIDRNVVADANGVLKTIDFNAYGLFHARLAGDQVFSSPGNIMTLLFNSPLSTSPYYSYNTSTGTLTFNQAGNYLVTLQAGFANMAAAGTQLTLGVRPVPDASYLARGTHYAAVAPASATIGELMSYTTLIIVPASGYQVRFTTTSSGTFTVLATESGGTGSGNVTNVTIQKI</sequence>
<dbReference type="Proteomes" id="UP000007509">
    <property type="component" value="Unassembled WGS sequence"/>
</dbReference>
<name>J3CCC3_9FLAO</name>
<keyword evidence="2" id="KW-1185">Reference proteome</keyword>